<dbReference type="InterPro" id="IPR011009">
    <property type="entry name" value="Kinase-like_dom_sf"/>
</dbReference>
<dbReference type="OrthoDB" id="2985259at2759"/>
<comment type="caution">
    <text evidence="2">The sequence shown here is derived from an EMBL/GenBank/DDBJ whole genome shotgun (WGS) entry which is preliminary data.</text>
</comment>
<dbReference type="STRING" id="93625.A0A409WQK6"/>
<dbReference type="PROSITE" id="PS50011">
    <property type="entry name" value="PROTEIN_KINASE_DOM"/>
    <property type="match status" value="1"/>
</dbReference>
<proteinExistence type="predicted"/>
<sequence length="387" mass="44340">MSINHVSYSYVHLGLLTVATLACLLSLPPRSLRKKGITCRSNLPADMEKWRNVEDEEYDVTWDELRPLLEQHGFRLWRRGPGYQAQDGAHTPCDNFLFLTTDKIRNISLVRWNSFLSLNGLSHAARSVNAKRDVILRVLTAGGQGQAHLRIIRRLSSPPDILMSNNHILPLIHEIVYQDIVILAFPKLVVNLHESLDADKANTVEDILHMVVQAFEGVAYLHRNLIGHRKDLFLNNIMVEWMPTSLQVRTMTRPRVYIIDFETAVDFAEDSANSERLCLEHPFGPEDYGRQIAPELNGEIQPYCPFKLDMWQLGSNLNNHFRTGTLELDQFWSCMAAPAPKDRTTADDALAFLDGYLRRTPPSELHRPIPYIIRPMQQFKQSHFTPA</sequence>
<reference evidence="2 3" key="1">
    <citation type="journal article" date="2018" name="Evol. Lett.">
        <title>Horizontal gene cluster transfer increased hallucinogenic mushroom diversity.</title>
        <authorList>
            <person name="Reynolds H.T."/>
            <person name="Vijayakumar V."/>
            <person name="Gluck-Thaler E."/>
            <person name="Korotkin H.B."/>
            <person name="Matheny P.B."/>
            <person name="Slot J.C."/>
        </authorList>
    </citation>
    <scope>NUCLEOTIDE SEQUENCE [LARGE SCALE GENOMIC DNA]</scope>
    <source>
        <strain evidence="2 3">2631</strain>
    </source>
</reference>
<dbReference type="EMBL" id="NHYD01003308">
    <property type="protein sequence ID" value="PPQ80769.1"/>
    <property type="molecule type" value="Genomic_DNA"/>
</dbReference>
<protein>
    <recommendedName>
        <fullName evidence="1">Protein kinase domain-containing protein</fullName>
    </recommendedName>
</protein>
<dbReference type="GO" id="GO:0004672">
    <property type="term" value="F:protein kinase activity"/>
    <property type="evidence" value="ECO:0007669"/>
    <property type="project" value="InterPro"/>
</dbReference>
<dbReference type="GO" id="GO:0005524">
    <property type="term" value="F:ATP binding"/>
    <property type="evidence" value="ECO:0007669"/>
    <property type="project" value="InterPro"/>
</dbReference>
<feature type="domain" description="Protein kinase" evidence="1">
    <location>
        <begin position="104"/>
        <end position="387"/>
    </location>
</feature>
<dbReference type="AlphaFoldDB" id="A0A409WQK6"/>
<name>A0A409WQK6_PSICY</name>
<evidence type="ECO:0000313" key="3">
    <source>
        <dbReference type="Proteomes" id="UP000283269"/>
    </source>
</evidence>
<dbReference type="Gene3D" id="1.10.510.10">
    <property type="entry name" value="Transferase(Phosphotransferase) domain 1"/>
    <property type="match status" value="1"/>
</dbReference>
<dbReference type="InterPro" id="IPR000719">
    <property type="entry name" value="Prot_kinase_dom"/>
</dbReference>
<evidence type="ECO:0000259" key="1">
    <source>
        <dbReference type="PROSITE" id="PS50011"/>
    </source>
</evidence>
<dbReference type="SMART" id="SM00220">
    <property type="entry name" value="S_TKc"/>
    <property type="match status" value="1"/>
</dbReference>
<gene>
    <name evidence="2" type="ORF">CVT25_001906</name>
</gene>
<dbReference type="Proteomes" id="UP000283269">
    <property type="component" value="Unassembled WGS sequence"/>
</dbReference>
<dbReference type="InParanoid" id="A0A409WQK6"/>
<keyword evidence="3" id="KW-1185">Reference proteome</keyword>
<accession>A0A409WQK6</accession>
<dbReference type="SUPFAM" id="SSF56112">
    <property type="entry name" value="Protein kinase-like (PK-like)"/>
    <property type="match status" value="1"/>
</dbReference>
<evidence type="ECO:0000313" key="2">
    <source>
        <dbReference type="EMBL" id="PPQ80769.1"/>
    </source>
</evidence>
<organism evidence="2 3">
    <name type="scientific">Psilocybe cyanescens</name>
    <dbReference type="NCBI Taxonomy" id="93625"/>
    <lineage>
        <taxon>Eukaryota</taxon>
        <taxon>Fungi</taxon>
        <taxon>Dikarya</taxon>
        <taxon>Basidiomycota</taxon>
        <taxon>Agaricomycotina</taxon>
        <taxon>Agaricomycetes</taxon>
        <taxon>Agaricomycetidae</taxon>
        <taxon>Agaricales</taxon>
        <taxon>Agaricineae</taxon>
        <taxon>Strophariaceae</taxon>
        <taxon>Psilocybe</taxon>
    </lineage>
</organism>